<dbReference type="Pfam" id="PF00497">
    <property type="entry name" value="SBP_bac_3"/>
    <property type="match status" value="1"/>
</dbReference>
<evidence type="ECO:0000256" key="4">
    <source>
        <dbReference type="SAM" id="SignalP"/>
    </source>
</evidence>
<name>A0ABQ6B2J5_9BRAD</name>
<dbReference type="RefSeq" id="WP_284266724.1">
    <property type="nucleotide sequence ID" value="NZ_BSOW01000010.1"/>
</dbReference>
<comment type="similarity">
    <text evidence="1">Belongs to the bacterial solute-binding protein 3 family.</text>
</comment>
<keyword evidence="2" id="KW-0813">Transport</keyword>
<protein>
    <submittedName>
        <fullName evidence="6">Amino acid ABC transporter substrate-binding protein</fullName>
    </submittedName>
</protein>
<feature type="domain" description="Solute-binding protein family 3/N-terminal" evidence="5">
    <location>
        <begin position="36"/>
        <end position="268"/>
    </location>
</feature>
<evidence type="ECO:0000259" key="5">
    <source>
        <dbReference type="SMART" id="SM00062"/>
    </source>
</evidence>
<dbReference type="PANTHER" id="PTHR30085:SF2">
    <property type="entry name" value="GLUTAMATE_ASPARTATE IMPORT SOLUTE-BINDING PROTEIN"/>
    <property type="match status" value="1"/>
</dbReference>
<reference evidence="7" key="1">
    <citation type="journal article" date="2019" name="Int. J. Syst. Evol. Microbiol.">
        <title>The Global Catalogue of Microorganisms (GCM) 10K type strain sequencing project: providing services to taxonomists for standard genome sequencing and annotation.</title>
        <authorList>
            <consortium name="The Broad Institute Genomics Platform"/>
            <consortium name="The Broad Institute Genome Sequencing Center for Infectious Disease"/>
            <person name="Wu L."/>
            <person name="Ma J."/>
        </authorList>
    </citation>
    <scope>NUCLEOTIDE SEQUENCE [LARGE SCALE GENOMIC DNA]</scope>
    <source>
        <strain evidence="7">NBRC 102520</strain>
    </source>
</reference>
<dbReference type="SUPFAM" id="SSF53850">
    <property type="entry name" value="Periplasmic binding protein-like II"/>
    <property type="match status" value="1"/>
</dbReference>
<gene>
    <name evidence="6" type="ORF">GCM10007857_31040</name>
</gene>
<dbReference type="Gene3D" id="3.40.190.10">
    <property type="entry name" value="Periplasmic binding protein-like II"/>
    <property type="match status" value="2"/>
</dbReference>
<dbReference type="SMART" id="SM00062">
    <property type="entry name" value="PBPb"/>
    <property type="match status" value="1"/>
</dbReference>
<dbReference type="PANTHER" id="PTHR30085">
    <property type="entry name" value="AMINO ACID ABC TRANSPORTER PERMEASE"/>
    <property type="match status" value="1"/>
</dbReference>
<dbReference type="CDD" id="cd13688">
    <property type="entry name" value="PBP2_GltI_DEBP"/>
    <property type="match status" value="1"/>
</dbReference>
<evidence type="ECO:0000256" key="1">
    <source>
        <dbReference type="ARBA" id="ARBA00010333"/>
    </source>
</evidence>
<accession>A0ABQ6B2J5</accession>
<organism evidence="6 7">
    <name type="scientific">Bradyrhizobium iriomotense</name>
    <dbReference type="NCBI Taxonomy" id="441950"/>
    <lineage>
        <taxon>Bacteria</taxon>
        <taxon>Pseudomonadati</taxon>
        <taxon>Pseudomonadota</taxon>
        <taxon>Alphaproteobacteria</taxon>
        <taxon>Hyphomicrobiales</taxon>
        <taxon>Nitrobacteraceae</taxon>
        <taxon>Bradyrhizobium</taxon>
    </lineage>
</organism>
<feature type="chain" id="PRO_5045670231" evidence="4">
    <location>
        <begin position="22"/>
        <end position="307"/>
    </location>
</feature>
<dbReference type="InterPro" id="IPR051455">
    <property type="entry name" value="Bact_solute-bind_prot3"/>
</dbReference>
<evidence type="ECO:0000313" key="6">
    <source>
        <dbReference type="EMBL" id="GLR86393.1"/>
    </source>
</evidence>
<sequence length="307" mass="33613">MKIKIILAAVALSVATRAAIAEEPSGTLGKIKSSGSITIGHRESSIPFSYYDSNEKVVGYAMDLCYLAADAVKARLGMEKLDVKLVPVTPSGRIPSVLNGTIDLECGTTTNNIERQKVVSFSTTYFVAANRFMSKTKAKLRTLDDLKGRTVVSTIGSTNLKQLSELNAQRHLDLTILAAKDNGEAFRMLESDRADAFVMDDILLYSRMAHSTTPGEYSVSEDALSVEPYGIMLRRDDPAFKKVVDDALTAVYRGGEIQKIYAKWFLAPIPPNDVNLNVPMSAQLQRTIEHLIDSGDPDAYLAEKNTQ</sequence>
<keyword evidence="7" id="KW-1185">Reference proteome</keyword>
<proteinExistence type="inferred from homology"/>
<keyword evidence="3 4" id="KW-0732">Signal</keyword>
<dbReference type="EMBL" id="BSOW01000010">
    <property type="protein sequence ID" value="GLR86393.1"/>
    <property type="molecule type" value="Genomic_DNA"/>
</dbReference>
<evidence type="ECO:0000256" key="3">
    <source>
        <dbReference type="ARBA" id="ARBA00022729"/>
    </source>
</evidence>
<dbReference type="InterPro" id="IPR001638">
    <property type="entry name" value="Solute-binding_3/MltF_N"/>
</dbReference>
<feature type="signal peptide" evidence="4">
    <location>
        <begin position="1"/>
        <end position="21"/>
    </location>
</feature>
<evidence type="ECO:0000256" key="2">
    <source>
        <dbReference type="ARBA" id="ARBA00022448"/>
    </source>
</evidence>
<evidence type="ECO:0000313" key="7">
    <source>
        <dbReference type="Proteomes" id="UP001156905"/>
    </source>
</evidence>
<comment type="caution">
    <text evidence="6">The sequence shown here is derived from an EMBL/GenBank/DDBJ whole genome shotgun (WGS) entry which is preliminary data.</text>
</comment>
<dbReference type="Proteomes" id="UP001156905">
    <property type="component" value="Unassembled WGS sequence"/>
</dbReference>